<protein>
    <submittedName>
        <fullName evidence="2">Uncharacterized protein</fullName>
    </submittedName>
</protein>
<feature type="region of interest" description="Disordered" evidence="1">
    <location>
        <begin position="1"/>
        <end position="24"/>
    </location>
</feature>
<gene>
    <name evidence="2" type="ORF">CDL12_05204</name>
</gene>
<name>A0A2G9HX48_9LAMI</name>
<comment type="caution">
    <text evidence="2">The sequence shown here is derived from an EMBL/GenBank/DDBJ whole genome shotgun (WGS) entry which is preliminary data.</text>
</comment>
<evidence type="ECO:0000313" key="3">
    <source>
        <dbReference type="Proteomes" id="UP000231279"/>
    </source>
</evidence>
<dbReference type="EMBL" id="NKXS01000826">
    <property type="protein sequence ID" value="PIN22079.1"/>
    <property type="molecule type" value="Genomic_DNA"/>
</dbReference>
<proteinExistence type="predicted"/>
<dbReference type="AlphaFoldDB" id="A0A2G9HX48"/>
<evidence type="ECO:0000313" key="2">
    <source>
        <dbReference type="EMBL" id="PIN22079.1"/>
    </source>
</evidence>
<evidence type="ECO:0000256" key="1">
    <source>
        <dbReference type="SAM" id="MobiDB-lite"/>
    </source>
</evidence>
<sequence>MQSQCNGIIKQNSAEDAFDSKAKRTPPDLISNPVIKTRSIYKLNEVFISVIYFQMRASCKICMSSRKQRSQVHYASQVMIKTEE</sequence>
<feature type="compositionally biased region" description="Polar residues" evidence="1">
    <location>
        <begin position="1"/>
        <end position="14"/>
    </location>
</feature>
<organism evidence="2 3">
    <name type="scientific">Handroanthus impetiginosus</name>
    <dbReference type="NCBI Taxonomy" id="429701"/>
    <lineage>
        <taxon>Eukaryota</taxon>
        <taxon>Viridiplantae</taxon>
        <taxon>Streptophyta</taxon>
        <taxon>Embryophyta</taxon>
        <taxon>Tracheophyta</taxon>
        <taxon>Spermatophyta</taxon>
        <taxon>Magnoliopsida</taxon>
        <taxon>eudicotyledons</taxon>
        <taxon>Gunneridae</taxon>
        <taxon>Pentapetalae</taxon>
        <taxon>asterids</taxon>
        <taxon>lamiids</taxon>
        <taxon>Lamiales</taxon>
        <taxon>Bignoniaceae</taxon>
        <taxon>Crescentiina</taxon>
        <taxon>Tabebuia alliance</taxon>
        <taxon>Handroanthus</taxon>
    </lineage>
</organism>
<accession>A0A2G9HX48</accession>
<reference evidence="3" key="1">
    <citation type="journal article" date="2018" name="Gigascience">
        <title>Genome assembly of the Pink Ipe (Handroanthus impetiginosus, Bignoniaceae), a highly valued, ecologically keystone Neotropical timber forest tree.</title>
        <authorList>
            <person name="Silva-Junior O.B."/>
            <person name="Grattapaglia D."/>
            <person name="Novaes E."/>
            <person name="Collevatti R.G."/>
        </authorList>
    </citation>
    <scope>NUCLEOTIDE SEQUENCE [LARGE SCALE GENOMIC DNA]</scope>
    <source>
        <strain evidence="3">cv. UFG-1</strain>
    </source>
</reference>
<keyword evidence="3" id="KW-1185">Reference proteome</keyword>
<dbReference type="Proteomes" id="UP000231279">
    <property type="component" value="Unassembled WGS sequence"/>
</dbReference>